<dbReference type="AlphaFoldDB" id="A0A8J6NJM4"/>
<dbReference type="Gene3D" id="3.40.50.970">
    <property type="match status" value="1"/>
</dbReference>
<dbReference type="Pfam" id="PF01855">
    <property type="entry name" value="POR_N"/>
    <property type="match status" value="1"/>
</dbReference>
<accession>A0A8J6NJM4</accession>
<evidence type="ECO:0000313" key="3">
    <source>
        <dbReference type="EMBL" id="MBC8334683.1"/>
    </source>
</evidence>
<dbReference type="PANTHER" id="PTHR32154">
    <property type="entry name" value="PYRUVATE-FLAVODOXIN OXIDOREDUCTASE-RELATED"/>
    <property type="match status" value="1"/>
</dbReference>
<dbReference type="Proteomes" id="UP000614469">
    <property type="component" value="Unassembled WGS sequence"/>
</dbReference>
<comment type="caution">
    <text evidence="3">The sequence shown here is derived from an EMBL/GenBank/DDBJ whole genome shotgun (WGS) entry which is preliminary data.</text>
</comment>
<dbReference type="InterPro" id="IPR029061">
    <property type="entry name" value="THDP-binding"/>
</dbReference>
<gene>
    <name evidence="3" type="ORF">H8E29_05420</name>
</gene>
<dbReference type="GO" id="GO:0006979">
    <property type="term" value="P:response to oxidative stress"/>
    <property type="evidence" value="ECO:0007669"/>
    <property type="project" value="TreeGrafter"/>
</dbReference>
<dbReference type="EMBL" id="JACNJN010000076">
    <property type="protein sequence ID" value="MBC8334683.1"/>
    <property type="molecule type" value="Genomic_DNA"/>
</dbReference>
<organism evidence="3 4">
    <name type="scientific">Candidatus Desulfolinea nitratireducens</name>
    <dbReference type="NCBI Taxonomy" id="2841698"/>
    <lineage>
        <taxon>Bacteria</taxon>
        <taxon>Bacillati</taxon>
        <taxon>Chloroflexota</taxon>
        <taxon>Anaerolineae</taxon>
        <taxon>Anaerolineales</taxon>
        <taxon>Anaerolineales incertae sedis</taxon>
        <taxon>Candidatus Desulfolinea</taxon>
    </lineage>
</organism>
<dbReference type="CDD" id="cd07034">
    <property type="entry name" value="TPP_PYR_PFOR_IOR-alpha_like"/>
    <property type="match status" value="1"/>
</dbReference>
<name>A0A8J6NJM4_9CHLR</name>
<dbReference type="PANTHER" id="PTHR32154:SF30">
    <property type="entry name" value="2-OXOACID OXIDOREDUCTASE (FERREDOXIN)"/>
    <property type="match status" value="1"/>
</dbReference>
<dbReference type="InterPro" id="IPR050722">
    <property type="entry name" value="Pyruvate:ferred/Flavod_OxRd"/>
</dbReference>
<evidence type="ECO:0000259" key="2">
    <source>
        <dbReference type="Pfam" id="PF01855"/>
    </source>
</evidence>
<keyword evidence="1" id="KW-0560">Oxidoreductase</keyword>
<evidence type="ECO:0000256" key="1">
    <source>
        <dbReference type="ARBA" id="ARBA00023002"/>
    </source>
</evidence>
<sequence length="194" mass="21059">MCEEITGNEALAFGAIAAGISMTTSYPGSPSSGTMNTLIDMAKEHNLYVEWSANERVALEMAIGASIAGRRSLVCTKSVGMNVMVDPLMCLNLTGVNGGLVILLGDDPGAYGSQNDQDTRLLVPFLELPILEPSSPNQGFEMMKEAFNLSEEFNLPVILRITRAFTQSHEEFNPTLGNIIQISKGYQAETYRFV</sequence>
<dbReference type="GO" id="GO:0016491">
    <property type="term" value="F:oxidoreductase activity"/>
    <property type="evidence" value="ECO:0007669"/>
    <property type="project" value="UniProtKB-KW"/>
</dbReference>
<feature type="domain" description="Pyruvate flavodoxin/ferredoxin oxidoreductase pyrimidine binding" evidence="2">
    <location>
        <begin position="14"/>
        <end position="170"/>
    </location>
</feature>
<protein>
    <submittedName>
        <fullName evidence="3">Indolepyruvate ferredoxin oxidoreductase subunit alpha</fullName>
    </submittedName>
</protein>
<dbReference type="InterPro" id="IPR002880">
    <property type="entry name" value="Pyrv_Fd/Flavodoxin_OxRdtase_N"/>
</dbReference>
<evidence type="ECO:0000313" key="4">
    <source>
        <dbReference type="Proteomes" id="UP000614469"/>
    </source>
</evidence>
<dbReference type="FunFam" id="3.40.50.970:FF:000039">
    <property type="entry name" value="Indolepyruvate oxidoreductase subunit IorA"/>
    <property type="match status" value="1"/>
</dbReference>
<feature type="non-terminal residue" evidence="3">
    <location>
        <position position="194"/>
    </location>
</feature>
<dbReference type="SUPFAM" id="SSF52518">
    <property type="entry name" value="Thiamin diphosphate-binding fold (THDP-binding)"/>
    <property type="match status" value="1"/>
</dbReference>
<proteinExistence type="predicted"/>
<reference evidence="3 4" key="1">
    <citation type="submission" date="2020-08" db="EMBL/GenBank/DDBJ databases">
        <title>Bridging the membrane lipid divide: bacteria of the FCB group superphylum have the potential to synthesize archaeal ether lipids.</title>
        <authorList>
            <person name="Villanueva L."/>
            <person name="Von Meijenfeldt F.A.B."/>
            <person name="Westbye A.B."/>
            <person name="Yadav S."/>
            <person name="Hopmans E.C."/>
            <person name="Dutilh B.E."/>
            <person name="Sinninghe Damste J.S."/>
        </authorList>
    </citation>
    <scope>NUCLEOTIDE SEQUENCE [LARGE SCALE GENOMIC DNA]</scope>
    <source>
        <strain evidence="3">NIOZ-UU36</strain>
    </source>
</reference>